<dbReference type="PANTHER" id="PTHR36920">
    <property type="match status" value="1"/>
</dbReference>
<dbReference type="InterPro" id="IPR005618">
    <property type="entry name" value="OMPW"/>
</dbReference>
<organism evidence="2 3">
    <name type="scientific">Seongchinamella unica</name>
    <dbReference type="NCBI Taxonomy" id="2547392"/>
    <lineage>
        <taxon>Bacteria</taxon>
        <taxon>Pseudomonadati</taxon>
        <taxon>Pseudomonadota</taxon>
        <taxon>Gammaproteobacteria</taxon>
        <taxon>Cellvibrionales</taxon>
        <taxon>Halieaceae</taxon>
        <taxon>Seongchinamella</taxon>
    </lineage>
</organism>
<dbReference type="Proteomes" id="UP000295554">
    <property type="component" value="Unassembled WGS sequence"/>
</dbReference>
<dbReference type="GO" id="GO:0019867">
    <property type="term" value="C:outer membrane"/>
    <property type="evidence" value="ECO:0007669"/>
    <property type="project" value="InterPro"/>
</dbReference>
<dbReference type="InterPro" id="IPR011250">
    <property type="entry name" value="OMP/PagP_B-barrel"/>
</dbReference>
<accession>A0A4R5LNV2</accession>
<feature type="signal peptide" evidence="1">
    <location>
        <begin position="1"/>
        <end position="22"/>
    </location>
</feature>
<dbReference type="SUPFAM" id="SSF56925">
    <property type="entry name" value="OMPA-like"/>
    <property type="match status" value="1"/>
</dbReference>
<sequence>MKNVMTLAVAVALAGGAAMTQAYEAGDWILRAGAATVAPDADSDKVPGLGVTVDVDNDTQLSIIPAYMVTEDWGLELLAATPFKHNIDVNEAPLDAGSTKHLPPTLTLHWYPRGGSAGWQPYVGVGINYTYFFDEKAARDLEGIVGKADLDLDDSFGLSASAGVDIPFGENWSFNAGVWYIDIDTTATVTLREADNAKVKFDVDIDPWVYNIGIAYKF</sequence>
<dbReference type="Pfam" id="PF03922">
    <property type="entry name" value="OmpW"/>
    <property type="match status" value="1"/>
</dbReference>
<proteinExistence type="predicted"/>
<comment type="caution">
    <text evidence="2">The sequence shown here is derived from an EMBL/GenBank/DDBJ whole genome shotgun (WGS) entry which is preliminary data.</text>
</comment>
<evidence type="ECO:0000313" key="2">
    <source>
        <dbReference type="EMBL" id="TDG12039.1"/>
    </source>
</evidence>
<protein>
    <recommendedName>
        <fullName evidence="4">Outer membrane protein</fullName>
    </recommendedName>
</protein>
<feature type="chain" id="PRO_5020763919" description="Outer membrane protein" evidence="1">
    <location>
        <begin position="23"/>
        <end position="218"/>
    </location>
</feature>
<dbReference type="RefSeq" id="WP_133214871.1">
    <property type="nucleotide sequence ID" value="NZ_SMSE01000004.1"/>
</dbReference>
<evidence type="ECO:0000256" key="1">
    <source>
        <dbReference type="SAM" id="SignalP"/>
    </source>
</evidence>
<dbReference type="PANTHER" id="PTHR36920:SF1">
    <property type="entry name" value="OUTER MEMBRANE PROTEIN W"/>
    <property type="match status" value="1"/>
</dbReference>
<dbReference type="EMBL" id="SMSE01000004">
    <property type="protein sequence ID" value="TDG12039.1"/>
    <property type="molecule type" value="Genomic_DNA"/>
</dbReference>
<evidence type="ECO:0008006" key="4">
    <source>
        <dbReference type="Google" id="ProtNLM"/>
    </source>
</evidence>
<dbReference type="OrthoDB" id="9807574at2"/>
<keyword evidence="1" id="KW-0732">Signal</keyword>
<dbReference type="GO" id="GO:0055085">
    <property type="term" value="P:transmembrane transport"/>
    <property type="evidence" value="ECO:0007669"/>
    <property type="project" value="TreeGrafter"/>
</dbReference>
<gene>
    <name evidence="2" type="ORF">E2F43_16920</name>
</gene>
<reference evidence="2 3" key="1">
    <citation type="submission" date="2019-03" db="EMBL/GenBank/DDBJ databases">
        <title>Seongchinamella monodicae gen. nov., sp. nov., a novel member of the Gammaproteobacteria isolated from a tidal mudflat of beach.</title>
        <authorList>
            <person name="Yang H.G."/>
            <person name="Kang J.W."/>
            <person name="Lee S.D."/>
        </authorList>
    </citation>
    <scope>NUCLEOTIDE SEQUENCE [LARGE SCALE GENOMIC DNA]</scope>
    <source>
        <strain evidence="2 3">GH4-78</strain>
    </source>
</reference>
<keyword evidence="3" id="KW-1185">Reference proteome</keyword>
<name>A0A4R5LNV2_9GAMM</name>
<dbReference type="Gene3D" id="2.40.160.20">
    <property type="match status" value="1"/>
</dbReference>
<dbReference type="AlphaFoldDB" id="A0A4R5LNV2"/>
<evidence type="ECO:0000313" key="3">
    <source>
        <dbReference type="Proteomes" id="UP000295554"/>
    </source>
</evidence>